<feature type="active site" evidence="8">
    <location>
        <position position="84"/>
    </location>
</feature>
<feature type="domain" description="OTU" evidence="10">
    <location>
        <begin position="76"/>
        <end position="267"/>
    </location>
</feature>
<dbReference type="GO" id="GO:0043130">
    <property type="term" value="F:ubiquitin binding"/>
    <property type="evidence" value="ECO:0000318"/>
    <property type="project" value="GO_Central"/>
</dbReference>
<feature type="active site" description="Nucleophile" evidence="8">
    <location>
        <position position="87"/>
    </location>
</feature>
<dbReference type="FunCoup" id="A0A7M7TH39">
    <property type="interactions" value="2486"/>
</dbReference>
<evidence type="ECO:0000256" key="2">
    <source>
        <dbReference type="ARBA" id="ARBA00006579"/>
    </source>
</evidence>
<evidence type="ECO:0000256" key="6">
    <source>
        <dbReference type="ARBA" id="ARBA00022807"/>
    </source>
</evidence>
<dbReference type="KEGG" id="spu:586627"/>
<dbReference type="Proteomes" id="UP000007110">
    <property type="component" value="Unassembled WGS sequence"/>
</dbReference>
<dbReference type="InterPro" id="IPR038765">
    <property type="entry name" value="Papain-like_cys_pep_sf"/>
</dbReference>
<dbReference type="Gene3D" id="1.20.1300.20">
    <property type="entry name" value="Peptidase C65 Otubain, subdomain 2"/>
    <property type="match status" value="1"/>
</dbReference>
<keyword evidence="3 7" id="KW-0645">Protease</keyword>
<evidence type="ECO:0000256" key="3">
    <source>
        <dbReference type="ARBA" id="ARBA00022670"/>
    </source>
</evidence>
<name>A0A7M7TH39_STRPU</name>
<feature type="site" description="Interacts with free ubiquitin" evidence="9">
    <location>
        <position position="262"/>
    </location>
</feature>
<dbReference type="InterPro" id="IPR042467">
    <property type="entry name" value="Peptidase_C65_otubain_sub2"/>
</dbReference>
<organism evidence="11 12">
    <name type="scientific">Strongylocentrotus purpuratus</name>
    <name type="common">Purple sea urchin</name>
    <dbReference type="NCBI Taxonomy" id="7668"/>
    <lineage>
        <taxon>Eukaryota</taxon>
        <taxon>Metazoa</taxon>
        <taxon>Echinodermata</taxon>
        <taxon>Eleutherozoa</taxon>
        <taxon>Echinozoa</taxon>
        <taxon>Echinoidea</taxon>
        <taxon>Euechinoidea</taxon>
        <taxon>Echinacea</taxon>
        <taxon>Camarodonta</taxon>
        <taxon>Echinidea</taxon>
        <taxon>Strongylocentrotidae</taxon>
        <taxon>Strongylocentrotus</taxon>
    </lineage>
</organism>
<dbReference type="AlphaFoldDB" id="A0A7M7TH39"/>
<dbReference type="Pfam" id="PF10275">
    <property type="entry name" value="Peptidase_C65"/>
    <property type="match status" value="1"/>
</dbReference>
<dbReference type="Gene3D" id="3.30.200.60">
    <property type="entry name" value="Peptidase C65 Otubain, subdomain 1"/>
    <property type="match status" value="1"/>
</dbReference>
<dbReference type="GO" id="GO:0004843">
    <property type="term" value="F:cysteine-type deubiquitinase activity"/>
    <property type="evidence" value="ECO:0000318"/>
    <property type="project" value="GO_Central"/>
</dbReference>
<evidence type="ECO:0000313" key="11">
    <source>
        <dbReference type="EnsemblMetazoa" id="XP_791493"/>
    </source>
</evidence>
<proteinExistence type="inferred from homology"/>
<evidence type="ECO:0000256" key="7">
    <source>
        <dbReference type="PIRNR" id="PIRNR013503"/>
    </source>
</evidence>
<accession>A0A7M7TH39</accession>
<dbReference type="OrthoDB" id="18915at2759"/>
<dbReference type="PROSITE" id="PS50802">
    <property type="entry name" value="OTU"/>
    <property type="match status" value="1"/>
</dbReference>
<dbReference type="PIRSF" id="PIRSF013503">
    <property type="entry name" value="Ubiquitin_thioesterase_Otubain"/>
    <property type="match status" value="1"/>
</dbReference>
<keyword evidence="4 7" id="KW-0833">Ubl conjugation pathway</keyword>
<dbReference type="InParanoid" id="A0A7M7TH39"/>
<evidence type="ECO:0000256" key="1">
    <source>
        <dbReference type="ARBA" id="ARBA00000707"/>
    </source>
</evidence>
<evidence type="ECO:0000256" key="5">
    <source>
        <dbReference type="ARBA" id="ARBA00022801"/>
    </source>
</evidence>
<dbReference type="CDD" id="cd22763">
    <property type="entry name" value="OTUB1"/>
    <property type="match status" value="1"/>
</dbReference>
<feature type="active site" evidence="8">
    <location>
        <position position="261"/>
    </location>
</feature>
<evidence type="ECO:0000256" key="8">
    <source>
        <dbReference type="PIRSR" id="PIRSR013503-1"/>
    </source>
</evidence>
<feature type="site" description="Interacts with free ubiquitin" evidence="9">
    <location>
        <position position="233"/>
    </location>
</feature>
<evidence type="ECO:0000256" key="9">
    <source>
        <dbReference type="PIRSR" id="PIRSR013503-2"/>
    </source>
</evidence>
<dbReference type="EC" id="3.4.19.12" evidence="7"/>
<reference evidence="11" key="2">
    <citation type="submission" date="2021-01" db="UniProtKB">
        <authorList>
            <consortium name="EnsemblMetazoa"/>
        </authorList>
    </citation>
    <scope>IDENTIFICATION</scope>
</reference>
<dbReference type="FunFam" id="1.20.1300.20:FF:000001">
    <property type="entry name" value="Ubiquitin thioesterase OTUB1"/>
    <property type="match status" value="1"/>
</dbReference>
<dbReference type="EnsemblMetazoa" id="XM_786400">
    <property type="protein sequence ID" value="XP_791493"/>
    <property type="gene ID" value="LOC586627"/>
</dbReference>
<comment type="catalytic activity">
    <reaction evidence="1 7">
        <text>Thiol-dependent hydrolysis of ester, thioester, amide, peptide and isopeptide bonds formed by the C-terminal Gly of ubiquitin (a 76-residue protein attached to proteins as an intracellular targeting signal).</text>
        <dbReference type="EC" id="3.4.19.12"/>
    </reaction>
</comment>
<sequence>MANKDVKPVSMDQEIEQLTGMARDEAILAHQDKIEKEIKESTQLVSEKMPLSVLADEFKSDPVYCQKIDDLLTTHRFIRKTRGDGNCFFRAFGFAYFETLLTDKVELHRFIGIAKKSKEELILLGFPAFTLEDFHDTFMEAVRSIQDKPSLENLVETYCDQGISDYLVVYFRLLTSGELQKRADFYQDFIEGGRTVKEFCSQEVEPMSKESDHIHIIALTNALEVGIRVAYLDRGEGGKVNCHDFYEGCIPQTTLLYRPGHYDILYS</sequence>
<dbReference type="GO" id="GO:0016579">
    <property type="term" value="P:protein deubiquitination"/>
    <property type="evidence" value="ECO:0007669"/>
    <property type="project" value="InterPro"/>
</dbReference>
<keyword evidence="6 7" id="KW-0788">Thiol protease</keyword>
<feature type="site" description="Interacts with free ubiquitin" evidence="9">
    <location>
        <position position="217"/>
    </location>
</feature>
<feature type="site" description="Interacts with free ubiquitin" evidence="9">
    <location>
        <position position="257"/>
    </location>
</feature>
<dbReference type="PANTHER" id="PTHR12931:SF15">
    <property type="entry name" value="UBIQUITIN THIOESTERASE OTUBAIN-LIKE"/>
    <property type="match status" value="1"/>
</dbReference>
<dbReference type="CTD" id="55611"/>
<dbReference type="GO" id="GO:0006508">
    <property type="term" value="P:proteolysis"/>
    <property type="evidence" value="ECO:0007669"/>
    <property type="project" value="UniProtKB-KW"/>
</dbReference>
<dbReference type="InterPro" id="IPR003323">
    <property type="entry name" value="OTU_dom"/>
</dbReference>
<dbReference type="InterPro" id="IPR019400">
    <property type="entry name" value="Peptidase_C65_otubain"/>
</dbReference>
<keyword evidence="12" id="KW-1185">Reference proteome</keyword>
<dbReference type="SUPFAM" id="SSF54001">
    <property type="entry name" value="Cysteine proteinases"/>
    <property type="match status" value="1"/>
</dbReference>
<dbReference type="GeneID" id="586627"/>
<dbReference type="OMA" id="ADHVQIT"/>
<evidence type="ECO:0000256" key="4">
    <source>
        <dbReference type="ARBA" id="ARBA00022786"/>
    </source>
</evidence>
<feature type="site" description="Interacts with free ubiquitin" evidence="9">
    <location>
        <position position="231"/>
    </location>
</feature>
<dbReference type="RefSeq" id="XP_791493.1">
    <property type="nucleotide sequence ID" value="XM_786400.5"/>
</dbReference>
<dbReference type="InterPro" id="IPR016615">
    <property type="entry name" value="Otubain"/>
</dbReference>
<evidence type="ECO:0000313" key="12">
    <source>
        <dbReference type="Proteomes" id="UP000007110"/>
    </source>
</evidence>
<dbReference type="InterPro" id="IPR042468">
    <property type="entry name" value="Peptidase_C65_otubain_sub1"/>
</dbReference>
<evidence type="ECO:0000259" key="10">
    <source>
        <dbReference type="PROSITE" id="PS50802"/>
    </source>
</evidence>
<dbReference type="PANTHER" id="PTHR12931">
    <property type="entry name" value="UBIQUITIN THIOLESTERASE PROTEIN OTUB"/>
    <property type="match status" value="1"/>
</dbReference>
<keyword evidence="5 7" id="KW-0378">Hydrolase</keyword>
<reference evidence="12" key="1">
    <citation type="submission" date="2015-02" db="EMBL/GenBank/DDBJ databases">
        <title>Genome sequencing for Strongylocentrotus purpuratus.</title>
        <authorList>
            <person name="Murali S."/>
            <person name="Liu Y."/>
            <person name="Vee V."/>
            <person name="English A."/>
            <person name="Wang M."/>
            <person name="Skinner E."/>
            <person name="Han Y."/>
            <person name="Muzny D.M."/>
            <person name="Worley K.C."/>
            <person name="Gibbs R.A."/>
        </authorList>
    </citation>
    <scope>NUCLEOTIDE SEQUENCE</scope>
</reference>
<protein>
    <recommendedName>
        <fullName evidence="7">Ubiquitin thioesterase</fullName>
        <ecNumber evidence="7">3.4.19.12</ecNumber>
    </recommendedName>
</protein>
<comment type="similarity">
    <text evidence="2 7">Belongs to the peptidase C65 family.</text>
</comment>